<dbReference type="Pfam" id="PF07521">
    <property type="entry name" value="RMMBL"/>
    <property type="match status" value="1"/>
</dbReference>
<evidence type="ECO:0000259" key="3">
    <source>
        <dbReference type="Pfam" id="PF10996"/>
    </source>
</evidence>
<dbReference type="InterPro" id="IPR050698">
    <property type="entry name" value="MBL"/>
</dbReference>
<comment type="caution">
    <text evidence="4">The sequence shown here is derived from an EMBL/GenBank/DDBJ whole genome shotgun (WGS) entry which is preliminary data.</text>
</comment>
<accession>K1SW69</accession>
<dbReference type="AlphaFoldDB" id="K1SW69"/>
<organism evidence="4">
    <name type="scientific">human gut metagenome</name>
    <dbReference type="NCBI Taxonomy" id="408170"/>
    <lineage>
        <taxon>unclassified sequences</taxon>
        <taxon>metagenomes</taxon>
        <taxon>organismal metagenomes</taxon>
    </lineage>
</organism>
<name>K1SW69_9ZZZZ</name>
<feature type="non-terminal residue" evidence="4">
    <location>
        <position position="1"/>
    </location>
</feature>
<sequence>RDEVLTSTMPKIILTTSGMGSYGPAQVYIPEYLTRRNSLIHFTGYTTEGTLGARLKEAEVGTAVQIGGTLVKKYAQVEYTTEYSAHAKADEMIDFLKKFKHLKLVLVNHGEANTKQIFAERIINEVDTERVGILGSGYFFRVNHEGLIKSLSTKFE</sequence>
<dbReference type="InterPro" id="IPR036866">
    <property type="entry name" value="RibonucZ/Hydroxyglut_hydro"/>
</dbReference>
<evidence type="ECO:0000259" key="2">
    <source>
        <dbReference type="Pfam" id="PF07521"/>
    </source>
</evidence>
<protein>
    <submittedName>
        <fullName evidence="4">RNA-metabolising metallo-beta-lactamase</fullName>
    </submittedName>
</protein>
<keyword evidence="1" id="KW-0378">Hydrolase</keyword>
<dbReference type="PANTHER" id="PTHR11203">
    <property type="entry name" value="CLEAVAGE AND POLYADENYLATION SPECIFICITY FACTOR FAMILY MEMBER"/>
    <property type="match status" value="1"/>
</dbReference>
<dbReference type="GO" id="GO:0016787">
    <property type="term" value="F:hydrolase activity"/>
    <property type="evidence" value="ECO:0007669"/>
    <property type="project" value="UniProtKB-KW"/>
</dbReference>
<feature type="domain" description="Beta-Casp" evidence="3">
    <location>
        <begin position="7"/>
        <end position="55"/>
    </location>
</feature>
<evidence type="ECO:0000256" key="1">
    <source>
        <dbReference type="ARBA" id="ARBA00022801"/>
    </source>
</evidence>
<feature type="domain" description="Zn-dependent metallo-hydrolase RNA specificity" evidence="2">
    <location>
        <begin position="74"/>
        <end position="125"/>
    </location>
</feature>
<evidence type="ECO:0000313" key="4">
    <source>
        <dbReference type="EMBL" id="EKC64882.1"/>
    </source>
</evidence>
<dbReference type="SUPFAM" id="SSF56281">
    <property type="entry name" value="Metallo-hydrolase/oxidoreductase"/>
    <property type="match status" value="1"/>
</dbReference>
<reference evidence="4" key="1">
    <citation type="journal article" date="2013" name="Environ. Microbiol.">
        <title>Microbiota from the distal guts of lean and obese adolescents exhibit partial functional redundancy besides clear differences in community structure.</title>
        <authorList>
            <person name="Ferrer M."/>
            <person name="Ruiz A."/>
            <person name="Lanza F."/>
            <person name="Haange S.B."/>
            <person name="Oberbach A."/>
            <person name="Till H."/>
            <person name="Bargiela R."/>
            <person name="Campoy C."/>
            <person name="Segura M.T."/>
            <person name="Richter M."/>
            <person name="von Bergen M."/>
            <person name="Seifert J."/>
            <person name="Suarez A."/>
        </authorList>
    </citation>
    <scope>NUCLEOTIDE SEQUENCE</scope>
</reference>
<dbReference type="EMBL" id="AJWY01007139">
    <property type="protein sequence ID" value="EKC64882.1"/>
    <property type="molecule type" value="Genomic_DNA"/>
</dbReference>
<dbReference type="Pfam" id="PF10996">
    <property type="entry name" value="Beta-Casp"/>
    <property type="match status" value="1"/>
</dbReference>
<dbReference type="GO" id="GO:0004521">
    <property type="term" value="F:RNA endonuclease activity"/>
    <property type="evidence" value="ECO:0007669"/>
    <property type="project" value="TreeGrafter"/>
</dbReference>
<dbReference type="InterPro" id="IPR022712">
    <property type="entry name" value="Beta_Casp"/>
</dbReference>
<proteinExistence type="predicted"/>
<dbReference type="PANTHER" id="PTHR11203:SF37">
    <property type="entry name" value="INTEGRATOR COMPLEX SUBUNIT 11"/>
    <property type="match status" value="1"/>
</dbReference>
<gene>
    <name evidence="4" type="ORF">LEA_10621</name>
</gene>
<dbReference type="InterPro" id="IPR011108">
    <property type="entry name" value="RMMBL"/>
</dbReference>
<dbReference type="Gene3D" id="3.40.50.10890">
    <property type="match status" value="1"/>
</dbReference>